<sequence length="363" mass="39044">MARFGIEEEFQLLDEDTLVPVPLGSAARAVLPSGAGEVKKEFLTSQVEFSTSPVGTLAAAREELTAFRRELASFARDHGAVAIGSGTPFGVGPEASVVESERYDTVADWLGHIVDSHHVDALHLHVEVPDEEDRVRALNAVRPWMPTLLAVSGNSPFADGHDTGHDSWRTVIMRRLPLSGCPPQFRDMHHYRTEVDRLIAQHVIPDVGSVCWAARLSAQYPTVELRLFDAQLSTDDALLVAALGRALVETAVGADDPVRTGDDIQASLWSAARHGMEATLVHPSNGELVAARDAVGLLVETIAPALKASGDLAFVEDALARVLQTGTGAQRQRAAYAESGIEALRALHRFASDGEVHDAARQQ</sequence>
<comment type="caution">
    <text evidence="6">The sequence shown here is derived from an EMBL/GenBank/DDBJ whole genome shotgun (WGS) entry which is preliminary data.</text>
</comment>
<evidence type="ECO:0000313" key="6">
    <source>
        <dbReference type="EMBL" id="GEK86454.1"/>
    </source>
</evidence>
<dbReference type="GO" id="GO:0042398">
    <property type="term" value="P:modified amino acid biosynthetic process"/>
    <property type="evidence" value="ECO:0007669"/>
    <property type="project" value="InterPro"/>
</dbReference>
<dbReference type="InterPro" id="IPR006336">
    <property type="entry name" value="GCS2"/>
</dbReference>
<keyword evidence="3 5" id="KW-0067">ATP-binding</keyword>
<dbReference type="GO" id="GO:0005524">
    <property type="term" value="F:ATP binding"/>
    <property type="evidence" value="ECO:0007669"/>
    <property type="project" value="UniProtKB-KW"/>
</dbReference>
<evidence type="ECO:0000256" key="5">
    <source>
        <dbReference type="HAMAP-Rule" id="MF_01609"/>
    </source>
</evidence>
<evidence type="ECO:0000256" key="4">
    <source>
        <dbReference type="ARBA" id="ARBA00048819"/>
    </source>
</evidence>
<evidence type="ECO:0000256" key="1">
    <source>
        <dbReference type="ARBA" id="ARBA00022598"/>
    </source>
</evidence>
<dbReference type="InterPro" id="IPR050141">
    <property type="entry name" value="GCL_type2/YbdK_subfam"/>
</dbReference>
<dbReference type="SUPFAM" id="SSF55931">
    <property type="entry name" value="Glutamine synthetase/guanido kinase"/>
    <property type="match status" value="1"/>
</dbReference>
<organism evidence="6 7">
    <name type="scientific">Microbacterium aerolatum</name>
    <dbReference type="NCBI Taxonomy" id="153731"/>
    <lineage>
        <taxon>Bacteria</taxon>
        <taxon>Bacillati</taxon>
        <taxon>Actinomycetota</taxon>
        <taxon>Actinomycetes</taxon>
        <taxon>Micrococcales</taxon>
        <taxon>Microbacteriaceae</taxon>
        <taxon>Microbacterium</taxon>
    </lineage>
</organism>
<gene>
    <name evidence="6" type="primary">ybdK</name>
    <name evidence="6" type="ORF">MAE01_16300</name>
</gene>
<dbReference type="Proteomes" id="UP000321225">
    <property type="component" value="Unassembled WGS sequence"/>
</dbReference>
<evidence type="ECO:0000256" key="3">
    <source>
        <dbReference type="ARBA" id="ARBA00022840"/>
    </source>
</evidence>
<dbReference type="AlphaFoldDB" id="A0A511AE62"/>
<dbReference type="GO" id="GO:0004357">
    <property type="term" value="F:glutamate-cysteine ligase activity"/>
    <property type="evidence" value="ECO:0007669"/>
    <property type="project" value="UniProtKB-EC"/>
</dbReference>
<comment type="function">
    <text evidence="5">ATP-dependent carboxylate-amine ligase which exhibits weak glutamate--cysteine ligase activity.</text>
</comment>
<dbReference type="Pfam" id="PF04107">
    <property type="entry name" value="GCS2"/>
    <property type="match status" value="1"/>
</dbReference>
<dbReference type="InterPro" id="IPR014746">
    <property type="entry name" value="Gln_synth/guanido_kin_cat_dom"/>
</dbReference>
<evidence type="ECO:0000313" key="7">
    <source>
        <dbReference type="Proteomes" id="UP000321225"/>
    </source>
</evidence>
<dbReference type="RefSeq" id="WP_147039074.1">
    <property type="nucleotide sequence ID" value="NZ_BJUW01000006.1"/>
</dbReference>
<reference evidence="6 7" key="1">
    <citation type="submission" date="2019-07" db="EMBL/GenBank/DDBJ databases">
        <title>Whole genome shotgun sequence of Microbacterium aerolatum NBRC 103071.</title>
        <authorList>
            <person name="Hosoyama A."/>
            <person name="Uohara A."/>
            <person name="Ohji S."/>
            <person name="Ichikawa N."/>
        </authorList>
    </citation>
    <scope>NUCLEOTIDE SEQUENCE [LARGE SCALE GENOMIC DNA]</scope>
    <source>
        <strain evidence="6 7">NBRC 103071</strain>
    </source>
</reference>
<dbReference type="Gene3D" id="3.30.590.20">
    <property type="match status" value="1"/>
</dbReference>
<protein>
    <recommendedName>
        <fullName evidence="5">Putative glutamate--cysteine ligase 2</fullName>
        <ecNumber evidence="5">6.3.2.2</ecNumber>
    </recommendedName>
    <alternativeName>
        <fullName evidence="5">Gamma-glutamylcysteine synthetase 2</fullName>
        <shortName evidence="5">GCS 2</shortName>
        <shortName evidence="5">Gamma-GCS 2</shortName>
    </alternativeName>
</protein>
<proteinExistence type="inferred from homology"/>
<dbReference type="EMBL" id="BJUW01000006">
    <property type="protein sequence ID" value="GEK86454.1"/>
    <property type="molecule type" value="Genomic_DNA"/>
</dbReference>
<keyword evidence="2 5" id="KW-0547">Nucleotide-binding</keyword>
<keyword evidence="7" id="KW-1185">Reference proteome</keyword>
<name>A0A511AE62_9MICO</name>
<dbReference type="PANTHER" id="PTHR36510">
    <property type="entry name" value="GLUTAMATE--CYSTEINE LIGASE 2-RELATED"/>
    <property type="match status" value="1"/>
</dbReference>
<evidence type="ECO:0000256" key="2">
    <source>
        <dbReference type="ARBA" id="ARBA00022741"/>
    </source>
</evidence>
<accession>A0A511AE62</accession>
<dbReference type="NCBIfam" id="TIGR02050">
    <property type="entry name" value="gshA_cyan_rel"/>
    <property type="match status" value="1"/>
</dbReference>
<comment type="similarity">
    <text evidence="5">Belongs to the glutamate--cysteine ligase type 2 family. YbdK subfamily.</text>
</comment>
<dbReference type="OrthoDB" id="9769628at2"/>
<dbReference type="EC" id="6.3.2.2" evidence="5"/>
<dbReference type="HAMAP" id="MF_01609">
    <property type="entry name" value="Glu_cys_ligase_2"/>
    <property type="match status" value="1"/>
</dbReference>
<comment type="catalytic activity">
    <reaction evidence="4 5">
        <text>L-cysteine + L-glutamate + ATP = gamma-L-glutamyl-L-cysteine + ADP + phosphate + H(+)</text>
        <dbReference type="Rhea" id="RHEA:13285"/>
        <dbReference type="ChEBI" id="CHEBI:15378"/>
        <dbReference type="ChEBI" id="CHEBI:29985"/>
        <dbReference type="ChEBI" id="CHEBI:30616"/>
        <dbReference type="ChEBI" id="CHEBI:35235"/>
        <dbReference type="ChEBI" id="CHEBI:43474"/>
        <dbReference type="ChEBI" id="CHEBI:58173"/>
        <dbReference type="ChEBI" id="CHEBI:456216"/>
        <dbReference type="EC" id="6.3.2.2"/>
    </reaction>
</comment>
<dbReference type="PANTHER" id="PTHR36510:SF1">
    <property type="entry name" value="GLUTAMATE--CYSTEINE LIGASE 2-RELATED"/>
    <property type="match status" value="1"/>
</dbReference>
<dbReference type="InterPro" id="IPR011793">
    <property type="entry name" value="YbdK"/>
</dbReference>
<keyword evidence="1 5" id="KW-0436">Ligase</keyword>